<dbReference type="PANTHER" id="PTHR38095:SF1">
    <property type="entry name" value="ANAEROBIC DIMETHYL SULFOXIDE REDUCTASE CHAIN YNFH"/>
    <property type="match status" value="1"/>
</dbReference>
<dbReference type="GO" id="GO:0005886">
    <property type="term" value="C:plasma membrane"/>
    <property type="evidence" value="ECO:0007669"/>
    <property type="project" value="TreeGrafter"/>
</dbReference>
<dbReference type="GO" id="GO:0009389">
    <property type="term" value="F:dimethyl sulfoxide reductase activity"/>
    <property type="evidence" value="ECO:0007669"/>
    <property type="project" value="TreeGrafter"/>
</dbReference>
<organism evidence="2">
    <name type="scientific">Lysobacter firmicutimachus</name>
    <dbReference type="NCBI Taxonomy" id="1792846"/>
    <lineage>
        <taxon>Bacteria</taxon>
        <taxon>Pseudomonadati</taxon>
        <taxon>Pseudomonadota</taxon>
        <taxon>Gammaproteobacteria</taxon>
        <taxon>Lysobacterales</taxon>
        <taxon>Lysobacteraceae</taxon>
        <taxon>Lysobacter</taxon>
    </lineage>
</organism>
<evidence type="ECO:0000256" key="1">
    <source>
        <dbReference type="SAM" id="Phobius"/>
    </source>
</evidence>
<gene>
    <name evidence="2" type="ORF">ABU614_09760</name>
</gene>
<feature type="transmembrane region" description="Helical" evidence="1">
    <location>
        <begin position="7"/>
        <end position="30"/>
    </location>
</feature>
<dbReference type="RefSeq" id="WP_363800366.1">
    <property type="nucleotide sequence ID" value="NZ_CP159925.1"/>
</dbReference>
<dbReference type="EMBL" id="CP159925">
    <property type="protein sequence ID" value="XCO77049.1"/>
    <property type="molecule type" value="Genomic_DNA"/>
</dbReference>
<proteinExistence type="predicted"/>
<dbReference type="EC" id="1.8.5.3" evidence="2"/>
<feature type="transmembrane region" description="Helical" evidence="1">
    <location>
        <begin position="183"/>
        <end position="202"/>
    </location>
</feature>
<dbReference type="GO" id="GO:0009390">
    <property type="term" value="C:dimethyl sulfoxide reductase complex"/>
    <property type="evidence" value="ECO:0007669"/>
    <property type="project" value="TreeGrafter"/>
</dbReference>
<dbReference type="Pfam" id="PF04976">
    <property type="entry name" value="DmsC"/>
    <property type="match status" value="1"/>
</dbReference>
<evidence type="ECO:0000313" key="2">
    <source>
        <dbReference type="EMBL" id="XCO77049.1"/>
    </source>
</evidence>
<keyword evidence="2" id="KW-0560">Oxidoreductase</keyword>
<dbReference type="PANTHER" id="PTHR38095">
    <property type="entry name" value="ANAEROBIC DIMETHYL SULFOXIDE REDUCTASE CHAIN YNFH"/>
    <property type="match status" value="1"/>
</dbReference>
<feature type="transmembrane region" description="Helical" evidence="1">
    <location>
        <begin position="90"/>
        <end position="108"/>
    </location>
</feature>
<feature type="transmembrane region" description="Helical" evidence="1">
    <location>
        <begin position="284"/>
        <end position="304"/>
    </location>
</feature>
<dbReference type="InterPro" id="IPR007059">
    <property type="entry name" value="DmsC"/>
</dbReference>
<dbReference type="AlphaFoldDB" id="A0AAU8MVB6"/>
<dbReference type="GO" id="GO:0019645">
    <property type="term" value="P:anaerobic electron transport chain"/>
    <property type="evidence" value="ECO:0007669"/>
    <property type="project" value="InterPro"/>
</dbReference>
<accession>A0AAU8MVB6</accession>
<name>A0AAU8MVB6_9GAMM</name>
<protein>
    <submittedName>
        <fullName evidence="2">DmsC/YnfH family molybdoenzyme membrane anchor subunit</fullName>
        <ecNumber evidence="2">1.8.5.3</ecNumber>
    </submittedName>
</protein>
<sequence length="316" mass="33943">MHPAFSVIFFTTLSGAGYGLLTWLSVFAFWRHAYGAHAAALPERSLGWGLALALLLVSVGLLSSTLHLGKPQRAWRAFSQWRSSWLSREGVLALATYPPAVGLGLWLAGPLRGAGTWLPAALAAATAACALLTVACTAMIYASLPPIPAWRHRLVVPGYLLFALLGGGALLPLLPGMATEARWAWAAPLLLAPLAAALKLVYWRAIDRQPLPVDRGDALGLPGREATVFERPHTEANYLTREMGYVLARKHAARLRRIAVILFALAPWLAAALAFWLPPGPAPAVAAAGALAVLTGTLVERWLFFAQARHVVTLYY</sequence>
<keyword evidence="1" id="KW-1133">Transmembrane helix</keyword>
<feature type="transmembrane region" description="Helical" evidence="1">
    <location>
        <begin position="120"/>
        <end position="142"/>
    </location>
</feature>
<feature type="transmembrane region" description="Helical" evidence="1">
    <location>
        <begin position="154"/>
        <end position="177"/>
    </location>
</feature>
<feature type="transmembrane region" description="Helical" evidence="1">
    <location>
        <begin position="50"/>
        <end position="69"/>
    </location>
</feature>
<feature type="transmembrane region" description="Helical" evidence="1">
    <location>
        <begin position="258"/>
        <end position="278"/>
    </location>
</feature>
<keyword evidence="1" id="KW-0472">Membrane</keyword>
<keyword evidence="1" id="KW-0812">Transmembrane</keyword>
<reference evidence="2" key="1">
    <citation type="submission" date="2024-06" db="EMBL/GenBank/DDBJ databases">
        <authorList>
            <person name="Li S."/>
        </authorList>
    </citation>
    <scope>NUCLEOTIDE SEQUENCE</scope>
    <source>
        <strain evidence="2">SR10</strain>
    </source>
</reference>